<dbReference type="Pfam" id="PF12099">
    <property type="entry name" value="DUF3575"/>
    <property type="match status" value="1"/>
</dbReference>
<comment type="caution">
    <text evidence="1">The sequence shown here is derived from an EMBL/GenBank/DDBJ whole genome shotgun (WGS) entry which is preliminary data.</text>
</comment>
<reference evidence="1" key="1">
    <citation type="submission" date="2020-10" db="EMBL/GenBank/DDBJ databases">
        <authorList>
            <person name="Gilroy R."/>
        </authorList>
    </citation>
    <scope>NUCLEOTIDE SEQUENCE</scope>
    <source>
        <strain evidence="1">B2-16538</strain>
    </source>
</reference>
<evidence type="ECO:0000313" key="1">
    <source>
        <dbReference type="EMBL" id="MBO8486175.1"/>
    </source>
</evidence>
<dbReference type="EMBL" id="JADILX010000104">
    <property type="protein sequence ID" value="MBO8486175.1"/>
    <property type="molecule type" value="Genomic_DNA"/>
</dbReference>
<accession>A0A9D9J5A7</accession>
<protein>
    <submittedName>
        <fullName evidence="1">DUF3575 domain-containing protein</fullName>
    </submittedName>
</protein>
<gene>
    <name evidence="1" type="ORF">IAB78_07100</name>
</gene>
<dbReference type="AlphaFoldDB" id="A0A9D9J5A7"/>
<sequence>MASAAVWFMSETGAGAQTLAVKTNILYDATATVNIGAEVALDRRWTLDVSGNYNAIDFSGDRKWKHWLVQPEARYWFCEKFNGHFIGLHVHGGEFNVGNVSTPLGLFGDCRNTRHEGWYYGAGISYGYQWLLGKRWNFELSLGAGYVGADYDIYEHPVCGAWLGPGHDNYFGITKASVSIIFIIL</sequence>
<dbReference type="InterPro" id="IPR036709">
    <property type="entry name" value="Autotransporte_beta_dom_sf"/>
</dbReference>
<evidence type="ECO:0000313" key="2">
    <source>
        <dbReference type="Proteomes" id="UP000823750"/>
    </source>
</evidence>
<proteinExistence type="predicted"/>
<dbReference type="InterPro" id="IPR021958">
    <property type="entry name" value="DUF3575"/>
</dbReference>
<organism evidence="1 2">
    <name type="scientific">Candidatus Cryptobacteroides excrementavium</name>
    <dbReference type="NCBI Taxonomy" id="2840759"/>
    <lineage>
        <taxon>Bacteria</taxon>
        <taxon>Pseudomonadati</taxon>
        <taxon>Bacteroidota</taxon>
        <taxon>Bacteroidia</taxon>
        <taxon>Bacteroidales</taxon>
        <taxon>Candidatus Cryptobacteroides</taxon>
    </lineage>
</organism>
<reference evidence="1" key="2">
    <citation type="journal article" date="2021" name="PeerJ">
        <title>Extensive microbial diversity within the chicken gut microbiome revealed by metagenomics and culture.</title>
        <authorList>
            <person name="Gilroy R."/>
            <person name="Ravi A."/>
            <person name="Getino M."/>
            <person name="Pursley I."/>
            <person name="Horton D.L."/>
            <person name="Alikhan N.F."/>
            <person name="Baker D."/>
            <person name="Gharbi K."/>
            <person name="Hall N."/>
            <person name="Watson M."/>
            <person name="Adriaenssens E.M."/>
            <person name="Foster-Nyarko E."/>
            <person name="Jarju S."/>
            <person name="Secka A."/>
            <person name="Antonio M."/>
            <person name="Oren A."/>
            <person name="Chaudhuri R.R."/>
            <person name="La Ragione R."/>
            <person name="Hildebrand F."/>
            <person name="Pallen M.J."/>
        </authorList>
    </citation>
    <scope>NUCLEOTIDE SEQUENCE</scope>
    <source>
        <strain evidence="1">B2-16538</strain>
    </source>
</reference>
<name>A0A9D9J5A7_9BACT</name>
<dbReference type="Proteomes" id="UP000823750">
    <property type="component" value="Unassembled WGS sequence"/>
</dbReference>
<dbReference type="Gene3D" id="2.40.128.130">
    <property type="entry name" value="Autotransporter beta-domain"/>
    <property type="match status" value="1"/>
</dbReference>